<reference evidence="2 3" key="1">
    <citation type="submission" date="2020-03" db="EMBL/GenBank/DDBJ databases">
        <title>Genomic Encyclopedia of Type Strains, Phase IV (KMG-IV): sequencing the most valuable type-strain genomes for metagenomic binning, comparative biology and taxonomic classification.</title>
        <authorList>
            <person name="Goeker M."/>
        </authorList>
    </citation>
    <scope>NUCLEOTIDE SEQUENCE [LARGE SCALE GENOMIC DNA]</scope>
    <source>
        <strain evidence="2 3">DSM 5718</strain>
    </source>
</reference>
<sequence length="148" mass="16862">MEANSSVETIQLALSDEAVLRCKHILCDLYPHIPQEDEAFLFTIRKLQVEGYNLAYIEKNGTAASLVGFRVGENLAWGKYIFIDELATAPKYRHQGLASAIIDWLTDYAKTKKCSKIFLDFVMMDQKAKAWAEQKGFKPYSTRYAITL</sequence>
<protein>
    <submittedName>
        <fullName evidence="2">GNAT superfamily N-acetyltransferase</fullName>
    </submittedName>
</protein>
<evidence type="ECO:0000259" key="1">
    <source>
        <dbReference type="PROSITE" id="PS51186"/>
    </source>
</evidence>
<proteinExistence type="predicted"/>
<comment type="caution">
    <text evidence="2">The sequence shown here is derived from an EMBL/GenBank/DDBJ whole genome shotgun (WGS) entry which is preliminary data.</text>
</comment>
<dbReference type="CDD" id="cd04301">
    <property type="entry name" value="NAT_SF"/>
    <property type="match status" value="1"/>
</dbReference>
<dbReference type="Proteomes" id="UP000537126">
    <property type="component" value="Unassembled WGS sequence"/>
</dbReference>
<dbReference type="InterPro" id="IPR000182">
    <property type="entry name" value="GNAT_dom"/>
</dbReference>
<keyword evidence="2" id="KW-0808">Transferase</keyword>
<dbReference type="RefSeq" id="WP_166918592.1">
    <property type="nucleotide sequence ID" value="NZ_JAASRN010000001.1"/>
</dbReference>
<dbReference type="EMBL" id="JAASRN010000001">
    <property type="protein sequence ID" value="NIK73344.1"/>
    <property type="molecule type" value="Genomic_DNA"/>
</dbReference>
<organism evidence="2 3">
    <name type="scientific">Thermonema lapsum</name>
    <dbReference type="NCBI Taxonomy" id="28195"/>
    <lineage>
        <taxon>Bacteria</taxon>
        <taxon>Pseudomonadati</taxon>
        <taxon>Bacteroidota</taxon>
        <taxon>Cytophagia</taxon>
        <taxon>Cytophagales</taxon>
        <taxon>Thermonemataceae</taxon>
        <taxon>Thermonema</taxon>
    </lineage>
</organism>
<dbReference type="SUPFAM" id="SSF55729">
    <property type="entry name" value="Acyl-CoA N-acyltransferases (Nat)"/>
    <property type="match status" value="1"/>
</dbReference>
<dbReference type="GO" id="GO:0016747">
    <property type="term" value="F:acyltransferase activity, transferring groups other than amino-acyl groups"/>
    <property type="evidence" value="ECO:0007669"/>
    <property type="project" value="InterPro"/>
</dbReference>
<keyword evidence="3" id="KW-1185">Reference proteome</keyword>
<dbReference type="AlphaFoldDB" id="A0A846MP98"/>
<evidence type="ECO:0000313" key="3">
    <source>
        <dbReference type="Proteomes" id="UP000537126"/>
    </source>
</evidence>
<dbReference type="Gene3D" id="3.40.630.30">
    <property type="match status" value="1"/>
</dbReference>
<evidence type="ECO:0000313" key="2">
    <source>
        <dbReference type="EMBL" id="NIK73344.1"/>
    </source>
</evidence>
<feature type="domain" description="N-acetyltransferase" evidence="1">
    <location>
        <begin position="9"/>
        <end position="148"/>
    </location>
</feature>
<dbReference type="PROSITE" id="PS51186">
    <property type="entry name" value="GNAT"/>
    <property type="match status" value="1"/>
</dbReference>
<dbReference type="Pfam" id="PF00583">
    <property type="entry name" value="Acetyltransf_1"/>
    <property type="match status" value="1"/>
</dbReference>
<name>A0A846MP98_9BACT</name>
<gene>
    <name evidence="2" type="ORF">FHS56_000830</name>
</gene>
<accession>A0A846MP98</accession>
<dbReference type="InterPro" id="IPR016181">
    <property type="entry name" value="Acyl_CoA_acyltransferase"/>
</dbReference>